<comment type="caution">
    <text evidence="4">The sequence shown here is derived from an EMBL/GenBank/DDBJ whole genome shotgun (WGS) entry which is preliminary data.</text>
</comment>
<dbReference type="InterPro" id="IPR001441">
    <property type="entry name" value="UPP_synth-like"/>
</dbReference>
<feature type="binding site" evidence="2">
    <location>
        <position position="61"/>
    </location>
    <ligand>
        <name>substrate</name>
    </ligand>
</feature>
<feature type="binding site" evidence="2">
    <location>
        <begin position="13"/>
        <end position="16"/>
    </location>
    <ligand>
        <name>substrate</name>
    </ligand>
</feature>
<feature type="binding site" evidence="2">
    <location>
        <position position="180"/>
    </location>
    <ligand>
        <name>substrate</name>
    </ligand>
</feature>
<dbReference type="InterPro" id="IPR036424">
    <property type="entry name" value="UPP_synth-like_sf"/>
</dbReference>
<dbReference type="FunFam" id="3.40.1180.10:FF:000001">
    <property type="entry name" value="(2E,6E)-farnesyl-diphosphate-specific ditrans,polycis-undecaprenyl-diphosphate synthase"/>
    <property type="match status" value="1"/>
</dbReference>
<sequence length="255" mass="28140">MSDPRHIAIIMDGNGRWAKARGLPRTAGHRAGVEALREAVRHAGNRGLGYLTLFAFSSENWSRPSGEVGDLMGLLKLFIRRDLAELHRNNVCVRIIGERDGLASDICALLGEAEQLTRKNTGLNLIIAFNYGSRDEIARAVKSLARDVAAGRLDPDSISSELISANLDTANIPDPDLIIRTSGEMRLSNFLLWQAAYSEFLFVPQHWPDFQPADLDAAFEVFRQRERRFGGVEVRDGLEEHSSTTECTPAKGAAV</sequence>
<keyword evidence="5" id="KW-1185">Reference proteome</keyword>
<dbReference type="PANTHER" id="PTHR10291:SF0">
    <property type="entry name" value="DEHYDRODOLICHYL DIPHOSPHATE SYNTHASE 2"/>
    <property type="match status" value="1"/>
</dbReference>
<dbReference type="HAMAP" id="MF_01139">
    <property type="entry name" value="ISPT"/>
    <property type="match status" value="1"/>
</dbReference>
<feature type="binding site" evidence="2">
    <location>
        <begin position="57"/>
        <end position="59"/>
    </location>
    <ligand>
        <name>substrate</name>
    </ligand>
</feature>
<dbReference type="Proteomes" id="UP000215590">
    <property type="component" value="Unassembled WGS sequence"/>
</dbReference>
<feature type="active site" description="Proton acceptor" evidence="2">
    <location>
        <position position="60"/>
    </location>
</feature>
<comment type="cofactor">
    <cofactor evidence="2">
        <name>Mg(2+)</name>
        <dbReference type="ChEBI" id="CHEBI:18420"/>
    </cofactor>
    <text evidence="2">Binds 2 magnesium ions per subunit.</text>
</comment>
<dbReference type="Gene3D" id="3.40.1180.10">
    <property type="entry name" value="Decaprenyl diphosphate synthase-like"/>
    <property type="match status" value="1"/>
</dbReference>
<dbReference type="NCBIfam" id="NF011408">
    <property type="entry name" value="PRK14834.1"/>
    <property type="match status" value="1"/>
</dbReference>
<keyword evidence="1 2" id="KW-0808">Transferase</keyword>
<dbReference type="OrthoDB" id="4191603at2"/>
<proteinExistence type="inferred from homology"/>
<protein>
    <recommendedName>
        <fullName evidence="2">Isoprenyl transferase</fullName>
        <ecNumber evidence="2">2.5.1.-</ecNumber>
    </recommendedName>
</protein>
<dbReference type="EC" id="2.5.1.-" evidence="2"/>
<feature type="binding site" evidence="2">
    <location>
        <position position="12"/>
    </location>
    <ligand>
        <name>Mg(2+)</name>
        <dbReference type="ChEBI" id="CHEBI:18420"/>
    </ligand>
</feature>
<dbReference type="GO" id="GO:0000287">
    <property type="term" value="F:magnesium ion binding"/>
    <property type="evidence" value="ECO:0007669"/>
    <property type="project" value="UniProtKB-UniRule"/>
</dbReference>
<feature type="binding site" evidence="2">
    <location>
        <begin position="186"/>
        <end position="188"/>
    </location>
    <ligand>
        <name>substrate</name>
    </ligand>
</feature>
<gene>
    <name evidence="4" type="primary">uppS</name>
    <name evidence="4" type="ORF">CEV31_2592</name>
</gene>
<feature type="binding site" evidence="2">
    <location>
        <position position="17"/>
    </location>
    <ligand>
        <name>substrate</name>
    </ligand>
</feature>
<evidence type="ECO:0000256" key="1">
    <source>
        <dbReference type="ARBA" id="ARBA00022679"/>
    </source>
</evidence>
<feature type="binding site" evidence="2">
    <location>
        <position position="29"/>
    </location>
    <ligand>
        <name>substrate</name>
    </ligand>
</feature>
<dbReference type="InterPro" id="IPR018520">
    <property type="entry name" value="UPP_synth-like_CS"/>
</dbReference>
<keyword evidence="2" id="KW-0479">Metal-binding</keyword>
<dbReference type="GO" id="GO:0008834">
    <property type="term" value="F:ditrans,polycis-undecaprenyl-diphosphate synthase [(2E,6E)-farnesyl-diphosphate specific] activity"/>
    <property type="evidence" value="ECO:0007669"/>
    <property type="project" value="TreeGrafter"/>
</dbReference>
<accession>A0A256FWK9</accession>
<comment type="similarity">
    <text evidence="2">Belongs to the UPP synthase family.</text>
</comment>
<dbReference type="NCBIfam" id="NF011405">
    <property type="entry name" value="PRK14830.1"/>
    <property type="match status" value="1"/>
</dbReference>
<organism evidence="4 5">
    <name type="scientific">Brucella thiophenivorans</name>
    <dbReference type="NCBI Taxonomy" id="571255"/>
    <lineage>
        <taxon>Bacteria</taxon>
        <taxon>Pseudomonadati</taxon>
        <taxon>Pseudomonadota</taxon>
        <taxon>Alphaproteobacteria</taxon>
        <taxon>Hyphomicrobiales</taxon>
        <taxon>Brucellaceae</taxon>
        <taxon>Brucella/Ochrobactrum group</taxon>
        <taxon>Brucella</taxon>
    </lineage>
</organism>
<feature type="region of interest" description="Disordered" evidence="3">
    <location>
        <begin position="236"/>
        <end position="255"/>
    </location>
</feature>
<evidence type="ECO:0000256" key="2">
    <source>
        <dbReference type="HAMAP-Rule" id="MF_01139"/>
    </source>
</evidence>
<evidence type="ECO:0000313" key="5">
    <source>
        <dbReference type="Proteomes" id="UP000215590"/>
    </source>
</evidence>
<reference evidence="4 5" key="1">
    <citation type="submission" date="2017-07" db="EMBL/GenBank/DDBJ databases">
        <title>Phylogenetic study on the rhizospheric bacterium Ochrobactrum sp. A44.</title>
        <authorList>
            <person name="Krzyzanowska D.M."/>
            <person name="Ossowicki A."/>
            <person name="Rajewska M."/>
            <person name="Maciag T."/>
            <person name="Kaczynski Z."/>
            <person name="Czerwicka M."/>
            <person name="Jafra S."/>
        </authorList>
    </citation>
    <scope>NUCLEOTIDE SEQUENCE [LARGE SCALE GENOMIC DNA]</scope>
    <source>
        <strain evidence="4 5">DSM 7216</strain>
    </source>
</reference>
<dbReference type="GO" id="GO:0016094">
    <property type="term" value="P:polyprenol biosynthetic process"/>
    <property type="evidence" value="ECO:0007669"/>
    <property type="project" value="TreeGrafter"/>
</dbReference>
<dbReference type="EMBL" id="NNRJ01000019">
    <property type="protein sequence ID" value="OYR19244.1"/>
    <property type="molecule type" value="Genomic_DNA"/>
</dbReference>
<dbReference type="SUPFAM" id="SSF64005">
    <property type="entry name" value="Undecaprenyl diphosphate synthase"/>
    <property type="match status" value="1"/>
</dbReference>
<dbReference type="PANTHER" id="PTHR10291">
    <property type="entry name" value="DEHYDRODOLICHYL DIPHOSPHATE SYNTHASE FAMILY MEMBER"/>
    <property type="match status" value="1"/>
</dbReference>
<comment type="function">
    <text evidence="2">Catalyzes the condensation of isopentenyl diphosphate (IPP) with allylic pyrophosphates generating different type of terpenoids.</text>
</comment>
<feature type="binding site" evidence="2">
    <location>
        <position position="63"/>
    </location>
    <ligand>
        <name>substrate</name>
    </ligand>
</feature>
<evidence type="ECO:0000256" key="3">
    <source>
        <dbReference type="SAM" id="MobiDB-lite"/>
    </source>
</evidence>
<evidence type="ECO:0000313" key="4">
    <source>
        <dbReference type="EMBL" id="OYR19244.1"/>
    </source>
</evidence>
<comment type="subunit">
    <text evidence="2">Homodimer.</text>
</comment>
<dbReference type="CDD" id="cd00475">
    <property type="entry name" value="Cis_IPPS"/>
    <property type="match status" value="1"/>
</dbReference>
<dbReference type="PROSITE" id="PS01066">
    <property type="entry name" value="UPP_SYNTHASE"/>
    <property type="match status" value="1"/>
</dbReference>
<dbReference type="AlphaFoldDB" id="A0A256FWK9"/>
<feature type="binding site" evidence="2">
    <location>
        <position position="199"/>
    </location>
    <ligand>
        <name>Mg(2+)</name>
        <dbReference type="ChEBI" id="CHEBI:18420"/>
    </ligand>
</feature>
<feature type="binding site" evidence="2">
    <location>
        <position position="25"/>
    </location>
    <ligand>
        <name>substrate</name>
    </ligand>
</feature>
<dbReference type="GO" id="GO:0005829">
    <property type="term" value="C:cytosol"/>
    <property type="evidence" value="ECO:0007669"/>
    <property type="project" value="TreeGrafter"/>
</dbReference>
<feature type="active site" evidence="2">
    <location>
        <position position="12"/>
    </location>
</feature>
<name>A0A256FWK9_9HYPH</name>
<keyword evidence="2" id="KW-0460">Magnesium</keyword>
<dbReference type="Pfam" id="PF01255">
    <property type="entry name" value="Prenyltransf"/>
    <property type="match status" value="1"/>
</dbReference>
<dbReference type="NCBIfam" id="TIGR00055">
    <property type="entry name" value="uppS"/>
    <property type="match status" value="1"/>
</dbReference>